<name>A0AAD0PWY9_PSEAV</name>
<dbReference type="Proteomes" id="UP000006426">
    <property type="component" value="Plasmid pmppla107"/>
</dbReference>
<sequence>MDTKVVNLADFAEQREEQNAALSVPVAEELADSFTCPETATRFPLLYRVQYPDLEVTADERLSFTGRYTTTYQLSPRIRGQNAVLAHPRPEMECFFTLEDQDQCWLEVFDLKSASGINGFVTLANRLTDSEEDFDSIHSPKGSFGLLVRRDLPENFGRVVYHASQVREHPLFGQVPFTYIHVLEQDGTVTRGDPVLPDMS</sequence>
<evidence type="ECO:0000313" key="1">
    <source>
        <dbReference type="EMBL" id="AXH60257.1"/>
    </source>
</evidence>
<reference evidence="1 2" key="1">
    <citation type="journal article" date="2011" name="PLoS Pathog.">
        <title>Dynamic evolution of pathogenicity revealed by sequencing and comparative genomics of 19 Pseudomonas syringae isolates.</title>
        <authorList>
            <person name="Baltrus D.A."/>
            <person name="Nishimura M.T."/>
            <person name="Romanchuk A."/>
            <person name="Chang J.H."/>
            <person name="Mukhtar M.S."/>
            <person name="Cherkis K."/>
            <person name="Roach J."/>
            <person name="Grant S.R."/>
            <person name="Jones C.D."/>
            <person name="Dangl J.L."/>
        </authorList>
    </citation>
    <scope>NUCLEOTIDE SEQUENCE [LARGE SCALE GENOMIC DNA]</scope>
    <source>
        <strain evidence="1 2">M301315</strain>
    </source>
</reference>
<proteinExistence type="predicted"/>
<accession>A0AAD0PWY9</accession>
<protein>
    <submittedName>
        <fullName evidence="1">Uncharacterized protein</fullName>
    </submittedName>
</protein>
<dbReference type="AlphaFoldDB" id="A0AAD0PWY9"/>
<gene>
    <name evidence="1" type="ORF">PLA107_034285</name>
</gene>
<evidence type="ECO:0000313" key="2">
    <source>
        <dbReference type="Proteomes" id="UP000006426"/>
    </source>
</evidence>
<dbReference type="RefSeq" id="WP_005742617.1">
    <property type="nucleotide sequence ID" value="NZ_CP031226.1"/>
</dbReference>
<organism evidence="1 2">
    <name type="scientific">Pseudomonas amygdali pv. lachrymans str. M301315</name>
    <dbReference type="NCBI Taxonomy" id="629260"/>
    <lineage>
        <taxon>Bacteria</taxon>
        <taxon>Pseudomonadati</taxon>
        <taxon>Pseudomonadota</taxon>
        <taxon>Gammaproteobacteria</taxon>
        <taxon>Pseudomonadales</taxon>
        <taxon>Pseudomonadaceae</taxon>
        <taxon>Pseudomonas</taxon>
        <taxon>Pseudomonas amygdali</taxon>
    </lineage>
</organism>
<keyword evidence="1" id="KW-0614">Plasmid</keyword>
<geneLocation type="plasmid" evidence="2">
    <name>pmppla107</name>
</geneLocation>
<dbReference type="EMBL" id="CP031226">
    <property type="protein sequence ID" value="AXH60257.1"/>
    <property type="molecule type" value="Genomic_DNA"/>
</dbReference>
<dbReference type="GeneID" id="39474456"/>